<feature type="signal peptide" evidence="1">
    <location>
        <begin position="1"/>
        <end position="28"/>
    </location>
</feature>
<evidence type="ECO:0000313" key="3">
    <source>
        <dbReference type="EMBL" id="KAF4666451.1"/>
    </source>
</evidence>
<dbReference type="Proteomes" id="UP000570595">
    <property type="component" value="Unassembled WGS sequence"/>
</dbReference>
<feature type="chain" id="PRO_5036205418" evidence="1">
    <location>
        <begin position="29"/>
        <end position="464"/>
    </location>
</feature>
<dbReference type="AlphaFoldDB" id="A0A7J6LX48"/>
<gene>
    <name evidence="2" type="ORF">FOL46_004525</name>
    <name evidence="3" type="ORF">FOZ61_009708</name>
</gene>
<dbReference type="Gene3D" id="3.40.50.1820">
    <property type="entry name" value="alpha/beta hydrolase"/>
    <property type="match status" value="1"/>
</dbReference>
<comment type="caution">
    <text evidence="2">The sequence shown here is derived from an EMBL/GenBank/DDBJ whole genome shotgun (WGS) entry which is preliminary data.</text>
</comment>
<evidence type="ECO:0000313" key="4">
    <source>
        <dbReference type="Proteomes" id="UP000570595"/>
    </source>
</evidence>
<dbReference type="SUPFAM" id="SSF53474">
    <property type="entry name" value="alpha/beta-Hydrolases"/>
    <property type="match status" value="1"/>
</dbReference>
<proteinExistence type="predicted"/>
<dbReference type="InterPro" id="IPR029058">
    <property type="entry name" value="AB_hydrolase_fold"/>
</dbReference>
<dbReference type="EMBL" id="JABANN010000277">
    <property type="protein sequence ID" value="KAF4663837.1"/>
    <property type="molecule type" value="Genomic_DNA"/>
</dbReference>
<evidence type="ECO:0000313" key="5">
    <source>
        <dbReference type="Proteomes" id="UP000572268"/>
    </source>
</evidence>
<dbReference type="OrthoDB" id="417995at2759"/>
<organism evidence="2 5">
    <name type="scientific">Perkinsus olseni</name>
    <name type="common">Perkinsus atlanticus</name>
    <dbReference type="NCBI Taxonomy" id="32597"/>
    <lineage>
        <taxon>Eukaryota</taxon>
        <taxon>Sar</taxon>
        <taxon>Alveolata</taxon>
        <taxon>Perkinsozoa</taxon>
        <taxon>Perkinsea</taxon>
        <taxon>Perkinsida</taxon>
        <taxon>Perkinsidae</taxon>
        <taxon>Perkinsus</taxon>
    </lineage>
</organism>
<reference evidence="4 5" key="1">
    <citation type="submission" date="2020-04" db="EMBL/GenBank/DDBJ databases">
        <title>Perkinsus olseni comparative genomics.</title>
        <authorList>
            <person name="Bogema D.R."/>
        </authorList>
    </citation>
    <scope>NUCLEOTIDE SEQUENCE [LARGE SCALE GENOMIC DNA]</scope>
    <source>
        <strain evidence="3">ATCC PRA-179</strain>
        <strain evidence="2">ATCC PRA-31</strain>
    </source>
</reference>
<accession>A0A7J6LX48</accession>
<sequence length="464" mass="51782">MPTALVGIILPLCLGVAVVGMLVDDVPGAPGGFDSDKLKPIPSTCLEGFLSPAFDMNECLPVLWNQMVVSAATSKLNEELKRLKRDVSAETYYSVELYNVVVTNKGATHMSQLRVLPQDYTIHTVITEPRQDQSADAPEFSVRVIDDVLVANRRRAATNTSSVPRRTQTTGIPESEKFSFDMKVSESLTLTRSYYRHLPPKGVEVRGILIQYHGWGETCESWEAYSKTTAIADEYGLILITACGSNYGWLSTFAADVHGWNAGTCCLQNKDIDDVEYTKTIIKRENTNNLPVYGYGYSNGGMMVEALLCHKVIQSAVSVNGVLALPPGLRGSFGTCSKLYKDGSLGPKPLAPRVASVHCLDDEYVPYEGSSLYEGWFYGTYFPRTDRDLRRWASRIGCEDDVTTKNKINEWITLKEWQCPAEERVALVKRFECKRHNKHSPHSVVRTADFDPAEWAVRFFLSED</sequence>
<name>A0A7J6LX48_PEROL</name>
<dbReference type="EMBL" id="JABAHT010000073">
    <property type="protein sequence ID" value="KAF4666451.1"/>
    <property type="molecule type" value="Genomic_DNA"/>
</dbReference>
<evidence type="ECO:0000313" key="2">
    <source>
        <dbReference type="EMBL" id="KAF4663837.1"/>
    </source>
</evidence>
<evidence type="ECO:0000256" key="1">
    <source>
        <dbReference type="SAM" id="SignalP"/>
    </source>
</evidence>
<keyword evidence="1" id="KW-0732">Signal</keyword>
<dbReference type="Proteomes" id="UP000572268">
    <property type="component" value="Unassembled WGS sequence"/>
</dbReference>
<protein>
    <submittedName>
        <fullName evidence="2">Uncharacterized protein</fullName>
    </submittedName>
</protein>